<protein>
    <submittedName>
        <fullName evidence="2">Uncharacterized protein</fullName>
    </submittedName>
</protein>
<dbReference type="Proteomes" id="UP000717534">
    <property type="component" value="Unassembled WGS sequence"/>
</dbReference>
<sequence>MKRILLTVFLVLGFFCSSVVAAETDIHIEWAYNGNGDLAELGFRLYQKSLDESVRLVATFEGIDTRDGNSIIPVEPGRSFYALCAYNADRDGALSDWYPFEYIAAITPGMPAPTIIIKFN</sequence>
<gene>
    <name evidence="2" type="ORF">JYU06_05030</name>
</gene>
<evidence type="ECO:0000313" key="2">
    <source>
        <dbReference type="EMBL" id="MBN4068863.1"/>
    </source>
</evidence>
<proteinExistence type="predicted"/>
<evidence type="ECO:0000313" key="3">
    <source>
        <dbReference type="Proteomes" id="UP000717534"/>
    </source>
</evidence>
<dbReference type="EMBL" id="JAFITO010000067">
    <property type="protein sequence ID" value="MBN4068863.1"/>
    <property type="molecule type" value="Genomic_DNA"/>
</dbReference>
<feature type="chain" id="PRO_5046816932" evidence="1">
    <location>
        <begin position="22"/>
        <end position="120"/>
    </location>
</feature>
<accession>A0ABS3AUT3</accession>
<name>A0ABS3AUT3_9BACT</name>
<keyword evidence="3" id="KW-1185">Reference proteome</keyword>
<organism evidence="2 3">
    <name type="scientific">Desulfotalea psychrophila</name>
    <dbReference type="NCBI Taxonomy" id="84980"/>
    <lineage>
        <taxon>Bacteria</taxon>
        <taxon>Pseudomonadati</taxon>
        <taxon>Thermodesulfobacteriota</taxon>
        <taxon>Desulfobulbia</taxon>
        <taxon>Desulfobulbales</taxon>
        <taxon>Desulfocapsaceae</taxon>
        <taxon>Desulfotalea</taxon>
    </lineage>
</organism>
<evidence type="ECO:0000256" key="1">
    <source>
        <dbReference type="SAM" id="SignalP"/>
    </source>
</evidence>
<keyword evidence="1" id="KW-0732">Signal</keyword>
<reference evidence="2 3" key="1">
    <citation type="submission" date="2021-02" db="EMBL/GenBank/DDBJ databases">
        <title>Activity-based single-cell genomes from oceanic crustal fluid captures similar information to metagenomic and metatranscriptomic surveys with orders of magnitude less sampling.</title>
        <authorList>
            <person name="D'Angelo T.S."/>
            <person name="Orcutt B.N."/>
        </authorList>
    </citation>
    <scope>NUCLEOTIDE SEQUENCE [LARGE SCALE GENOMIC DNA]</scope>
    <source>
        <strain evidence="2">AH-315-G02</strain>
    </source>
</reference>
<comment type="caution">
    <text evidence="2">The sequence shown here is derived from an EMBL/GenBank/DDBJ whole genome shotgun (WGS) entry which is preliminary data.</text>
</comment>
<feature type="signal peptide" evidence="1">
    <location>
        <begin position="1"/>
        <end position="21"/>
    </location>
</feature>